<evidence type="ECO:0000256" key="1">
    <source>
        <dbReference type="SAM" id="MobiDB-lite"/>
    </source>
</evidence>
<accession>A0A0C9UVG2</accession>
<protein>
    <submittedName>
        <fullName evidence="2">Uncharacterized protein</fullName>
    </submittedName>
</protein>
<dbReference type="HOGENOM" id="CLU_1020037_0_0_1"/>
<gene>
    <name evidence="2" type="ORF">M422DRAFT_54302</name>
</gene>
<evidence type="ECO:0000313" key="2">
    <source>
        <dbReference type="EMBL" id="KIJ29185.1"/>
    </source>
</evidence>
<evidence type="ECO:0000313" key="3">
    <source>
        <dbReference type="Proteomes" id="UP000054279"/>
    </source>
</evidence>
<organism evidence="2 3">
    <name type="scientific">Sphaerobolus stellatus (strain SS14)</name>
    <dbReference type="NCBI Taxonomy" id="990650"/>
    <lineage>
        <taxon>Eukaryota</taxon>
        <taxon>Fungi</taxon>
        <taxon>Dikarya</taxon>
        <taxon>Basidiomycota</taxon>
        <taxon>Agaricomycotina</taxon>
        <taxon>Agaricomycetes</taxon>
        <taxon>Phallomycetidae</taxon>
        <taxon>Geastrales</taxon>
        <taxon>Sphaerobolaceae</taxon>
        <taxon>Sphaerobolus</taxon>
    </lineage>
</organism>
<sequence length="273" mass="28638">MFNTTVHGQLGLRIPGAGTPAPTQGTGEAQPGTGEGDTNNGTGGIADLPGDSTGSESGGGGGASGAARTSHGLSSGSPPLPPAALPATPFPLFRLQPLVLPDASSVRLFVDPTANMATSHEPKKSSLPPLQAGFKANPLELSVPSKVEDAFRSGHVYVPYIALTHAARLKAYRGEEDFILNASGGLIAKGLNRRNKRGIAVTDWHATAKIAEARTRFHHGDERADALMSHHNSIMSLSQSYPWDILMAYDISQRELAASRLSQPRNALLVLQE</sequence>
<dbReference type="AlphaFoldDB" id="A0A0C9UVG2"/>
<proteinExistence type="predicted"/>
<name>A0A0C9UVG2_SPHS4</name>
<dbReference type="Proteomes" id="UP000054279">
    <property type="component" value="Unassembled WGS sequence"/>
</dbReference>
<dbReference type="OrthoDB" id="2987636at2759"/>
<feature type="region of interest" description="Disordered" evidence="1">
    <location>
        <begin position="1"/>
        <end position="82"/>
    </location>
</feature>
<dbReference type="EMBL" id="KN837288">
    <property type="protein sequence ID" value="KIJ29185.1"/>
    <property type="molecule type" value="Genomic_DNA"/>
</dbReference>
<reference evidence="2 3" key="1">
    <citation type="submission" date="2014-06" db="EMBL/GenBank/DDBJ databases">
        <title>Evolutionary Origins and Diversification of the Mycorrhizal Mutualists.</title>
        <authorList>
            <consortium name="DOE Joint Genome Institute"/>
            <consortium name="Mycorrhizal Genomics Consortium"/>
            <person name="Kohler A."/>
            <person name="Kuo A."/>
            <person name="Nagy L.G."/>
            <person name="Floudas D."/>
            <person name="Copeland A."/>
            <person name="Barry K.W."/>
            <person name="Cichocki N."/>
            <person name="Veneault-Fourrey C."/>
            <person name="LaButti K."/>
            <person name="Lindquist E.A."/>
            <person name="Lipzen A."/>
            <person name="Lundell T."/>
            <person name="Morin E."/>
            <person name="Murat C."/>
            <person name="Riley R."/>
            <person name="Ohm R."/>
            <person name="Sun H."/>
            <person name="Tunlid A."/>
            <person name="Henrissat B."/>
            <person name="Grigoriev I.V."/>
            <person name="Hibbett D.S."/>
            <person name="Martin F."/>
        </authorList>
    </citation>
    <scope>NUCLEOTIDE SEQUENCE [LARGE SCALE GENOMIC DNA]</scope>
    <source>
        <strain evidence="2 3">SS14</strain>
    </source>
</reference>
<keyword evidence="3" id="KW-1185">Reference proteome</keyword>
<feature type="compositionally biased region" description="Low complexity" evidence="1">
    <location>
        <begin position="15"/>
        <end position="29"/>
    </location>
</feature>